<dbReference type="InterPro" id="IPR038619">
    <property type="entry name" value="MraZ_sf"/>
</dbReference>
<dbReference type="CDD" id="cd16321">
    <property type="entry name" value="MraZ_C"/>
    <property type="match status" value="1"/>
</dbReference>
<dbReference type="InterPro" id="IPR020603">
    <property type="entry name" value="MraZ_dom"/>
</dbReference>
<evidence type="ECO:0000256" key="2">
    <source>
        <dbReference type="ARBA" id="ARBA00022490"/>
    </source>
</evidence>
<evidence type="ECO:0000256" key="6">
    <source>
        <dbReference type="ARBA" id="ARBA00023163"/>
    </source>
</evidence>
<dbReference type="InterPro" id="IPR003444">
    <property type="entry name" value="MraZ"/>
</dbReference>
<dbReference type="Pfam" id="PF02381">
    <property type="entry name" value="MraZ"/>
    <property type="match status" value="2"/>
</dbReference>
<dbReference type="HAMAP" id="MF_01008">
    <property type="entry name" value="MraZ"/>
    <property type="match status" value="1"/>
</dbReference>
<proteinExistence type="inferred from homology"/>
<keyword evidence="5 7" id="KW-0238">DNA-binding</keyword>
<comment type="caution">
    <text evidence="9">The sequence shown here is derived from an EMBL/GenBank/DDBJ whole genome shotgun (WGS) entry which is preliminary data.</text>
</comment>
<dbReference type="InterPro" id="IPR037914">
    <property type="entry name" value="SpoVT-AbrB_sf"/>
</dbReference>
<keyword evidence="3" id="KW-0677">Repeat</keyword>
<comment type="subcellular location">
    <subcellularLocation>
        <location evidence="7">Cytoplasm</location>
        <location evidence="7">Nucleoid</location>
    </subcellularLocation>
</comment>
<reference evidence="9 10" key="1">
    <citation type="journal article" date="2015" name="Nature">
        <title>rRNA introns, odd ribosomes, and small enigmatic genomes across a large radiation of phyla.</title>
        <authorList>
            <person name="Brown C.T."/>
            <person name="Hug L.A."/>
            <person name="Thomas B.C."/>
            <person name="Sharon I."/>
            <person name="Castelle C.J."/>
            <person name="Singh A."/>
            <person name="Wilkins M.J."/>
            <person name="Williams K.H."/>
            <person name="Banfield J.F."/>
        </authorList>
    </citation>
    <scope>NUCLEOTIDE SEQUENCE [LARGE SCALE GENOMIC DNA]</scope>
</reference>
<dbReference type="GO" id="GO:2000143">
    <property type="term" value="P:negative regulation of DNA-templated transcription initiation"/>
    <property type="evidence" value="ECO:0007669"/>
    <property type="project" value="TreeGrafter"/>
</dbReference>
<evidence type="ECO:0000256" key="5">
    <source>
        <dbReference type="ARBA" id="ARBA00023125"/>
    </source>
</evidence>
<evidence type="ECO:0000256" key="1">
    <source>
        <dbReference type="ARBA" id="ARBA00013860"/>
    </source>
</evidence>
<evidence type="ECO:0000313" key="9">
    <source>
        <dbReference type="EMBL" id="KKS90583.1"/>
    </source>
</evidence>
<dbReference type="Gene3D" id="3.40.1550.20">
    <property type="entry name" value="Transcriptional regulator MraZ domain"/>
    <property type="match status" value="1"/>
</dbReference>
<keyword evidence="4 7" id="KW-0805">Transcription regulation</keyword>
<dbReference type="InterPro" id="IPR007159">
    <property type="entry name" value="SpoVT-AbrB_dom"/>
</dbReference>
<evidence type="ECO:0000259" key="8">
    <source>
        <dbReference type="PROSITE" id="PS51740"/>
    </source>
</evidence>
<name>A0A0G1FUV9_9BACT</name>
<comment type="similarity">
    <text evidence="7">Belongs to the MraZ family.</text>
</comment>
<protein>
    <recommendedName>
        <fullName evidence="1 7">Transcriptional regulator MraZ</fullName>
    </recommendedName>
</protein>
<dbReference type="SUPFAM" id="SSF89447">
    <property type="entry name" value="AbrB/MazE/MraZ-like"/>
    <property type="match status" value="1"/>
</dbReference>
<evidence type="ECO:0000256" key="3">
    <source>
        <dbReference type="ARBA" id="ARBA00022737"/>
    </source>
</evidence>
<dbReference type="GO" id="GO:0005737">
    <property type="term" value="C:cytoplasm"/>
    <property type="evidence" value="ECO:0007669"/>
    <property type="project" value="UniProtKB-UniRule"/>
</dbReference>
<dbReference type="Proteomes" id="UP000034669">
    <property type="component" value="Unassembled WGS sequence"/>
</dbReference>
<keyword evidence="6 7" id="KW-0804">Transcription</keyword>
<feature type="domain" description="SpoVT-AbrB" evidence="8">
    <location>
        <begin position="85"/>
        <end position="128"/>
    </location>
</feature>
<dbReference type="PANTHER" id="PTHR34701:SF1">
    <property type="entry name" value="TRANSCRIPTIONAL REGULATOR MRAZ"/>
    <property type="match status" value="1"/>
</dbReference>
<evidence type="ECO:0000256" key="7">
    <source>
        <dbReference type="HAMAP-Rule" id="MF_01008"/>
    </source>
</evidence>
<organism evidence="9 10">
    <name type="scientific">Candidatus Woesebacteria bacterium GW2011_GWA1_43_12</name>
    <dbReference type="NCBI Taxonomy" id="1618557"/>
    <lineage>
        <taxon>Bacteria</taxon>
        <taxon>Candidatus Woeseibacteriota</taxon>
    </lineage>
</organism>
<dbReference type="PROSITE" id="PS51740">
    <property type="entry name" value="SPOVT_ABRB"/>
    <property type="match status" value="1"/>
</dbReference>
<dbReference type="GO" id="GO:0003700">
    <property type="term" value="F:DNA-binding transcription factor activity"/>
    <property type="evidence" value="ECO:0007669"/>
    <property type="project" value="UniProtKB-UniRule"/>
</dbReference>
<accession>A0A0G1FUV9</accession>
<gene>
    <name evidence="7" type="primary">mraZ</name>
    <name evidence="9" type="ORF">UV66_C0002G0060</name>
</gene>
<dbReference type="AlphaFoldDB" id="A0A0G1FUV9"/>
<keyword evidence="2 7" id="KW-0963">Cytoplasm</keyword>
<dbReference type="EMBL" id="LCFI01000002">
    <property type="protein sequence ID" value="KKS90583.1"/>
    <property type="molecule type" value="Genomic_DNA"/>
</dbReference>
<comment type="subunit">
    <text evidence="7">Forms oligomers.</text>
</comment>
<dbReference type="InterPro" id="IPR035644">
    <property type="entry name" value="MraZ_C"/>
</dbReference>
<sequence length="140" mass="15797">MSKKNKIGLFLGTYYHEVAMGSRVTLPSRFKVELTQNQVVMIQADEGSILCFDAEQFVKNTQKYMQESTLESDARLFRRNVFNNAVAVDVDEAGRFVIPEAMRKSAGINTKVVLAGMGDAFELWSQERYQQVSAHKPGQL</sequence>
<dbReference type="PANTHER" id="PTHR34701">
    <property type="entry name" value="TRANSCRIPTIONAL REGULATOR MRAZ"/>
    <property type="match status" value="1"/>
</dbReference>
<evidence type="ECO:0000256" key="4">
    <source>
        <dbReference type="ARBA" id="ARBA00023015"/>
    </source>
</evidence>
<dbReference type="GO" id="GO:0000976">
    <property type="term" value="F:transcription cis-regulatory region binding"/>
    <property type="evidence" value="ECO:0007669"/>
    <property type="project" value="TreeGrafter"/>
</dbReference>
<dbReference type="GO" id="GO:0009295">
    <property type="term" value="C:nucleoid"/>
    <property type="evidence" value="ECO:0007669"/>
    <property type="project" value="UniProtKB-SubCell"/>
</dbReference>
<evidence type="ECO:0000313" key="10">
    <source>
        <dbReference type="Proteomes" id="UP000034669"/>
    </source>
</evidence>